<keyword evidence="8" id="KW-0282">Flagellum</keyword>
<evidence type="ECO:0000313" key="9">
    <source>
        <dbReference type="Proteomes" id="UP000515317"/>
    </source>
</evidence>
<dbReference type="GO" id="GO:0044781">
    <property type="term" value="P:bacterial-type flagellum organization"/>
    <property type="evidence" value="ECO:0007669"/>
    <property type="project" value="UniProtKB-UniRule"/>
</dbReference>
<dbReference type="RefSeq" id="WP_222876656.1">
    <property type="nucleotide sequence ID" value="NZ_AP023361.1"/>
</dbReference>
<dbReference type="Gene3D" id="2.60.40.4070">
    <property type="match status" value="1"/>
</dbReference>
<name>A0A6S6QSF8_9HYPH</name>
<keyword evidence="8" id="KW-0969">Cilium</keyword>
<gene>
    <name evidence="8" type="primary">flgD</name>
    <name evidence="8" type="ORF">IZ6_07260</name>
</gene>
<comment type="similarity">
    <text evidence="1 5">Belongs to the FlgD family.</text>
</comment>
<evidence type="ECO:0000256" key="4">
    <source>
        <dbReference type="ARBA" id="ARBA00024746"/>
    </source>
</evidence>
<dbReference type="Pfam" id="PF03963">
    <property type="entry name" value="FlgD"/>
    <property type="match status" value="1"/>
</dbReference>
<comment type="function">
    <text evidence="4 5">Required for flagellar hook formation. May act as a scaffolding protein.</text>
</comment>
<evidence type="ECO:0000256" key="1">
    <source>
        <dbReference type="ARBA" id="ARBA00010577"/>
    </source>
</evidence>
<evidence type="ECO:0000313" key="8">
    <source>
        <dbReference type="EMBL" id="BCJ89991.1"/>
    </source>
</evidence>
<dbReference type="InterPro" id="IPR025963">
    <property type="entry name" value="FLgD_Tudor"/>
</dbReference>
<keyword evidence="3 5" id="KW-1005">Bacterial flagellum biogenesis</keyword>
<dbReference type="EMBL" id="AP023361">
    <property type="protein sequence ID" value="BCJ89991.1"/>
    <property type="molecule type" value="Genomic_DNA"/>
</dbReference>
<dbReference type="InterPro" id="IPR005648">
    <property type="entry name" value="FlgD"/>
</dbReference>
<sequence>MAGLNGVTSAPPITAQSYSGGAQIADNFQSFLQLLTTQLQNQNPLDPLDTNQFTQQLVQFAGVEQQISTNSTLAALLQVMDTSRLTGAVDYIGKQITAEGATTVLDEQSAVWNINVGSEAPQTTIVVSDAAGNQVYTQDINLTKGNNVYAWQGKSSSGQVMPDGFYTIQVVARDAKGQPVTATTDIQGKVTGVELENGEPVLKIGDTIRVKLANIKSVVTPPAAPPADDSSDT</sequence>
<dbReference type="InterPro" id="IPR025965">
    <property type="entry name" value="FlgD/Vpr_Ig-like"/>
</dbReference>
<reference evidence="8 9" key="1">
    <citation type="submission" date="2020-08" db="EMBL/GenBank/DDBJ databases">
        <title>Genome sequence of Rhizobiales bacterium strain IZ6.</title>
        <authorList>
            <person name="Nakai R."/>
            <person name="Naganuma T."/>
        </authorList>
    </citation>
    <scope>NUCLEOTIDE SEQUENCE [LARGE SCALE GENOMIC DNA]</scope>
    <source>
        <strain evidence="8 9">IZ6</strain>
    </source>
</reference>
<feature type="domain" description="FlgD/Vpr Ig-like" evidence="6">
    <location>
        <begin position="106"/>
        <end position="175"/>
    </location>
</feature>
<evidence type="ECO:0000259" key="7">
    <source>
        <dbReference type="Pfam" id="PF13861"/>
    </source>
</evidence>
<dbReference type="Pfam" id="PF13860">
    <property type="entry name" value="FlgD_ig"/>
    <property type="match status" value="1"/>
</dbReference>
<dbReference type="AlphaFoldDB" id="A0A6S6QSF8"/>
<accession>A0A6S6QSF8</accession>
<keyword evidence="9" id="KW-1185">Reference proteome</keyword>
<organism evidence="8 9">
    <name type="scientific">Terrihabitans soli</name>
    <dbReference type="NCBI Taxonomy" id="708113"/>
    <lineage>
        <taxon>Bacteria</taxon>
        <taxon>Pseudomonadati</taxon>
        <taxon>Pseudomonadota</taxon>
        <taxon>Alphaproteobacteria</taxon>
        <taxon>Hyphomicrobiales</taxon>
        <taxon>Terrihabitans</taxon>
    </lineage>
</organism>
<evidence type="ECO:0000256" key="5">
    <source>
        <dbReference type="RuleBase" id="RU362076"/>
    </source>
</evidence>
<evidence type="ECO:0000256" key="3">
    <source>
        <dbReference type="ARBA" id="ARBA00022795"/>
    </source>
</evidence>
<feature type="domain" description="FlgD Tudor-like" evidence="7">
    <location>
        <begin position="86"/>
        <end position="216"/>
    </location>
</feature>
<protein>
    <recommendedName>
        <fullName evidence="2 5">Basal-body rod modification protein FlgD</fullName>
    </recommendedName>
</protein>
<dbReference type="Proteomes" id="UP000515317">
    <property type="component" value="Chromosome"/>
</dbReference>
<dbReference type="Gene3D" id="2.30.30.910">
    <property type="match status" value="1"/>
</dbReference>
<evidence type="ECO:0000259" key="6">
    <source>
        <dbReference type="Pfam" id="PF13860"/>
    </source>
</evidence>
<keyword evidence="8" id="KW-0966">Cell projection</keyword>
<dbReference type="Pfam" id="PF13861">
    <property type="entry name" value="FLgD_tudor"/>
    <property type="match status" value="1"/>
</dbReference>
<evidence type="ECO:0000256" key="2">
    <source>
        <dbReference type="ARBA" id="ARBA00016013"/>
    </source>
</evidence>
<dbReference type="KEGG" id="tso:IZ6_07260"/>
<proteinExistence type="inferred from homology"/>